<dbReference type="HOGENOM" id="CLU_153045_2_0_0"/>
<protein>
    <recommendedName>
        <fullName evidence="4">DUF2442 domain-containing protein</fullName>
    </recommendedName>
</protein>
<feature type="region of interest" description="Disordered" evidence="1">
    <location>
        <begin position="95"/>
        <end position="115"/>
    </location>
</feature>
<reference evidence="2 3" key="1">
    <citation type="journal article" date="2010" name="Nature">
        <title>Nitrite-driven anaerobic methane oxidation by oxygenic bacteria.</title>
        <authorList>
            <person name="Ettwig K.F."/>
            <person name="Butler M.K."/>
            <person name="Le Paslier D."/>
            <person name="Pelletier E."/>
            <person name="Mangenot S."/>
            <person name="Kuypers M.M.M."/>
            <person name="Schreiber F."/>
            <person name="Dutilh B.E."/>
            <person name="Zedelius J."/>
            <person name="de Beer D."/>
            <person name="Gloerich J."/>
            <person name="Wessels H.J.C.T."/>
            <person name="van Allen T."/>
            <person name="Luesken F."/>
            <person name="Wu M."/>
            <person name="van de Pas-Schoonen K.T."/>
            <person name="Op den Camp H.J.M."/>
            <person name="Janssen-Megens E.M."/>
            <person name="Francoijs K-J."/>
            <person name="Stunnenberg H."/>
            <person name="Weissenbach J."/>
            <person name="Jetten M.S.M."/>
            <person name="Strous M."/>
        </authorList>
    </citation>
    <scope>NUCLEOTIDE SEQUENCE [LARGE SCALE GENOMIC DNA]</scope>
</reference>
<dbReference type="Gene3D" id="3.30.2020.10">
    <property type="entry name" value="NE0471-like N-terminal domain"/>
    <property type="match status" value="1"/>
</dbReference>
<name>D5MJK0_METO1</name>
<dbReference type="EMBL" id="FP565575">
    <property type="protein sequence ID" value="CBE69585.1"/>
    <property type="molecule type" value="Genomic_DNA"/>
</dbReference>
<gene>
    <name evidence="2" type="ORF">DAMO_2512</name>
</gene>
<feature type="compositionally biased region" description="Low complexity" evidence="1">
    <location>
        <begin position="105"/>
        <end position="115"/>
    </location>
</feature>
<evidence type="ECO:0000313" key="3">
    <source>
        <dbReference type="Proteomes" id="UP000006898"/>
    </source>
</evidence>
<dbReference type="AlphaFoldDB" id="D5MJK0"/>
<accession>D5MJK0</accession>
<organism evidence="2 3">
    <name type="scientific">Methylomirabilis oxygeniifera</name>
    <dbReference type="NCBI Taxonomy" id="671143"/>
    <lineage>
        <taxon>Bacteria</taxon>
        <taxon>Candidatus Methylomirabilota</taxon>
        <taxon>Candidatus Methylomirabilia</taxon>
        <taxon>Candidatus Methylomirabilales</taxon>
        <taxon>Candidatus Methylomirabilaceae</taxon>
        <taxon>Candidatus Methylomirabilis</taxon>
    </lineage>
</organism>
<proteinExistence type="predicted"/>
<dbReference type="Proteomes" id="UP000006898">
    <property type="component" value="Chromosome"/>
</dbReference>
<dbReference type="InterPro" id="IPR018841">
    <property type="entry name" value="DUF2442"/>
</dbReference>
<dbReference type="InterPro" id="IPR036782">
    <property type="entry name" value="NE0471-like_N"/>
</dbReference>
<dbReference type="KEGG" id="mox:DAMO_2512"/>
<evidence type="ECO:0000313" key="2">
    <source>
        <dbReference type="EMBL" id="CBE69585.1"/>
    </source>
</evidence>
<dbReference type="eggNOG" id="ENOG50331XR">
    <property type="taxonomic scope" value="Bacteria"/>
</dbReference>
<feature type="compositionally biased region" description="Basic residues" evidence="1">
    <location>
        <begin position="95"/>
        <end position="104"/>
    </location>
</feature>
<evidence type="ECO:0000256" key="1">
    <source>
        <dbReference type="SAM" id="MobiDB-lite"/>
    </source>
</evidence>
<evidence type="ECO:0008006" key="4">
    <source>
        <dbReference type="Google" id="ProtNLM"/>
    </source>
</evidence>
<dbReference type="Pfam" id="PF10387">
    <property type="entry name" value="DUF2442"/>
    <property type="match status" value="1"/>
</dbReference>
<sequence length="115" mass="12864">MKSYPKIQSVQVLPGKKLRVTFVNGGIRLYDCRPLLKEEPFKALQDDALFYLARAEEHGYGVIWNDEIDLAESEVWLHGRTEQGIVADLSRLHRPTVKSRKARSSAKAGASAPDG</sequence>
<dbReference type="STRING" id="671143.DAMO_2512"/>
<dbReference type="SUPFAM" id="SSF143880">
    <property type="entry name" value="NE0471 N-terminal domain-like"/>
    <property type="match status" value="1"/>
</dbReference>